<keyword evidence="2" id="KW-1185">Reference proteome</keyword>
<evidence type="ECO:0000313" key="2">
    <source>
        <dbReference type="Proteomes" id="UP001217838"/>
    </source>
</evidence>
<reference evidence="1 2" key="1">
    <citation type="submission" date="2022-11" db="EMBL/GenBank/DDBJ databases">
        <title>Minimal conservation of predation-associated metabolite biosynthetic gene clusters underscores biosynthetic potential of Myxococcota including descriptions for ten novel species: Archangium lansinium sp. nov., Myxococcus landrumus sp. nov., Nannocystis bai.</title>
        <authorList>
            <person name="Ahearne A."/>
            <person name="Stevens C."/>
            <person name="Dowd S."/>
        </authorList>
    </citation>
    <scope>NUCLEOTIDE SEQUENCE [LARGE SCALE GENOMIC DNA]</scope>
    <source>
        <strain evidence="1 2">NCELM</strain>
    </source>
</reference>
<name>A0ABT5B400_9BACT</name>
<dbReference type="Proteomes" id="UP001217838">
    <property type="component" value="Unassembled WGS sequence"/>
</dbReference>
<evidence type="ECO:0008006" key="3">
    <source>
        <dbReference type="Google" id="ProtNLM"/>
    </source>
</evidence>
<dbReference type="SUPFAM" id="SSF75011">
    <property type="entry name" value="3-carboxy-cis,cis-mucoante lactonizing enzyme"/>
    <property type="match status" value="1"/>
</dbReference>
<dbReference type="Gene3D" id="2.130.10.10">
    <property type="entry name" value="YVTN repeat-like/Quinoprotein amine dehydrogenase"/>
    <property type="match status" value="1"/>
</dbReference>
<gene>
    <name evidence="1" type="ORF">POL58_08585</name>
</gene>
<dbReference type="InterPro" id="IPR015943">
    <property type="entry name" value="WD40/YVTN_repeat-like_dom_sf"/>
</dbReference>
<evidence type="ECO:0000313" key="1">
    <source>
        <dbReference type="EMBL" id="MDC0667791.1"/>
    </source>
</evidence>
<protein>
    <recommendedName>
        <fullName evidence="3">Lipoprotein</fullName>
    </recommendedName>
</protein>
<sequence>MAEVSQATLGARGVRGGALAAVLAAWLGASGCGGSEPEPAGLQELRLPTGAVLSPDHRWLFVADSNLDLERASSSLVTVDLQRFLRATAETPRMEGEALTPEAPCRRARDEPAVSECEPRFFLSREHGVRLPTGLGNLVLDLPGGPEGPWNLLAPLTHAPGVAWVRVTHDASGIDLECEQNEDELCGERHVLRTVRLADAEVELADDPARLSLDAGGFRFAYLPHLLGGAVTLVDLDAPSGPALTDIRSVLIDPDSRKGVGGFAVAARPCDPAAAPAITQMCQRPLLYVTQRFWPGLRTLTVDSGLGRWVAFESGLDAHPLEDPDLDWLGSAADRPRMGALAFEDAAGERLLVVRTTPPALLRLDTRLGDDGWPLDQVVGTLSLCKNPNLLALHRPADGRALAFVSCYSDDAVAVVDLSTFALLATVAVDDGPNELVVDGARAKLYVVHTLASTIGVIELDRESPDFLAMTARLGLID</sequence>
<dbReference type="RefSeq" id="WP_271996174.1">
    <property type="nucleotide sequence ID" value="NZ_JAQNDN010000002.1"/>
</dbReference>
<proteinExistence type="predicted"/>
<accession>A0ABT5B400</accession>
<organism evidence="1 2">
    <name type="scientific">Nannocystis radixulma</name>
    <dbReference type="NCBI Taxonomy" id="2995305"/>
    <lineage>
        <taxon>Bacteria</taxon>
        <taxon>Pseudomonadati</taxon>
        <taxon>Myxococcota</taxon>
        <taxon>Polyangia</taxon>
        <taxon>Nannocystales</taxon>
        <taxon>Nannocystaceae</taxon>
        <taxon>Nannocystis</taxon>
    </lineage>
</organism>
<comment type="caution">
    <text evidence="1">The sequence shown here is derived from an EMBL/GenBank/DDBJ whole genome shotgun (WGS) entry which is preliminary data.</text>
</comment>
<dbReference type="EMBL" id="JAQNDN010000002">
    <property type="protein sequence ID" value="MDC0667791.1"/>
    <property type="molecule type" value="Genomic_DNA"/>
</dbReference>